<dbReference type="AlphaFoldDB" id="A0A8C2Y4L3"/>
<organism evidence="1 2">
    <name type="scientific">Coturnix japonica</name>
    <name type="common">Japanese quail</name>
    <name type="synonym">Coturnix coturnix japonica</name>
    <dbReference type="NCBI Taxonomy" id="93934"/>
    <lineage>
        <taxon>Eukaryota</taxon>
        <taxon>Metazoa</taxon>
        <taxon>Chordata</taxon>
        <taxon>Craniata</taxon>
        <taxon>Vertebrata</taxon>
        <taxon>Euteleostomi</taxon>
        <taxon>Archelosauria</taxon>
        <taxon>Archosauria</taxon>
        <taxon>Dinosauria</taxon>
        <taxon>Saurischia</taxon>
        <taxon>Theropoda</taxon>
        <taxon>Coelurosauria</taxon>
        <taxon>Aves</taxon>
        <taxon>Neognathae</taxon>
        <taxon>Galloanserae</taxon>
        <taxon>Galliformes</taxon>
        <taxon>Phasianidae</taxon>
        <taxon>Perdicinae</taxon>
        <taxon>Coturnix</taxon>
    </lineage>
</organism>
<proteinExistence type="predicted"/>
<accession>A0A8C2Y4L3</accession>
<name>A0A8C2Y4L3_COTJA</name>
<dbReference type="Proteomes" id="UP000694412">
    <property type="component" value="Unassembled WGS sequence"/>
</dbReference>
<dbReference type="Ensembl" id="ENSCJPT00005000124.1">
    <property type="protein sequence ID" value="ENSCJPP00005000060.1"/>
    <property type="gene ID" value="ENSCJPG00005000110.1"/>
</dbReference>
<reference evidence="1" key="2">
    <citation type="submission" date="2025-09" db="UniProtKB">
        <authorList>
            <consortium name="Ensembl"/>
        </authorList>
    </citation>
    <scope>IDENTIFICATION</scope>
</reference>
<protein>
    <submittedName>
        <fullName evidence="1">Uncharacterized protein</fullName>
    </submittedName>
</protein>
<evidence type="ECO:0000313" key="1">
    <source>
        <dbReference type="Ensembl" id="ENSCJPP00005000060.1"/>
    </source>
</evidence>
<keyword evidence="2" id="KW-1185">Reference proteome</keyword>
<reference evidence="1" key="1">
    <citation type="submission" date="2025-08" db="UniProtKB">
        <authorList>
            <consortium name="Ensembl"/>
        </authorList>
    </citation>
    <scope>IDENTIFICATION</scope>
</reference>
<sequence length="57" mass="6248">QWPRPNTTRCAEAGTPFAAASSQYVDLGPSSSYRPFDPVSLGLDPSWRLTSYSELRG</sequence>
<dbReference type="GeneTree" id="ENSGT01040000244529"/>
<evidence type="ECO:0000313" key="2">
    <source>
        <dbReference type="Proteomes" id="UP000694412"/>
    </source>
</evidence>